<keyword evidence="1" id="KW-0812">Transmembrane</keyword>
<accession>A0A7C4G900</accession>
<feature type="transmembrane region" description="Helical" evidence="1">
    <location>
        <begin position="89"/>
        <end position="110"/>
    </location>
</feature>
<proteinExistence type="predicted"/>
<name>A0A7C4G900_UNCW3</name>
<gene>
    <name evidence="2" type="ORF">ENS41_00570</name>
</gene>
<dbReference type="EMBL" id="DSUT01000012">
    <property type="protein sequence ID" value="HGK27434.1"/>
    <property type="molecule type" value="Genomic_DNA"/>
</dbReference>
<organism evidence="2">
    <name type="scientific">candidate division WOR-3 bacterium</name>
    <dbReference type="NCBI Taxonomy" id="2052148"/>
    <lineage>
        <taxon>Bacteria</taxon>
        <taxon>Bacteria division WOR-3</taxon>
    </lineage>
</organism>
<evidence type="ECO:0000256" key="1">
    <source>
        <dbReference type="SAM" id="Phobius"/>
    </source>
</evidence>
<protein>
    <recommendedName>
        <fullName evidence="3">Energy-coupling factor transporter transmembrane protein EcfT</fullName>
    </recommendedName>
</protein>
<comment type="caution">
    <text evidence="2">The sequence shown here is derived from an EMBL/GenBank/DDBJ whole genome shotgun (WGS) entry which is preliminary data.</text>
</comment>
<evidence type="ECO:0008006" key="3">
    <source>
        <dbReference type="Google" id="ProtNLM"/>
    </source>
</evidence>
<feature type="transmembrane region" description="Helical" evidence="1">
    <location>
        <begin position="42"/>
        <end position="59"/>
    </location>
</feature>
<keyword evidence="1" id="KW-1133">Transmembrane helix</keyword>
<feature type="transmembrane region" description="Helical" evidence="1">
    <location>
        <begin position="66"/>
        <end position="83"/>
    </location>
</feature>
<keyword evidence="1" id="KW-0472">Membrane</keyword>
<feature type="transmembrane region" description="Helical" evidence="1">
    <location>
        <begin position="20"/>
        <end position="36"/>
    </location>
</feature>
<evidence type="ECO:0000313" key="2">
    <source>
        <dbReference type="EMBL" id="HGK27434.1"/>
    </source>
</evidence>
<dbReference type="AlphaFoldDB" id="A0A7C4G900"/>
<sequence length="220" mass="23339">MPEGNRPLAGSPAVGRFSGLGRLLTLLLTLPCMFLLDRPLDFGAAFLLAAVCWLTAGAATNPLPTLAGFIWLGPGIVLVNALAGSPPRFFGLLSTGGAHLGLLLTLRLVWAALLAHSLIRACPRDELLSALRALFRFLRAGERHARTVSLSLELLPAFSTIRVRELRHLPQAIADRIAACDNLLPSVLNTAPPVPGRFRPADTLLIAPAAGLVVFAALVR</sequence>
<reference evidence="2" key="1">
    <citation type="journal article" date="2020" name="mSystems">
        <title>Genome- and Community-Level Interaction Insights into Carbon Utilization and Element Cycling Functions of Hydrothermarchaeota in Hydrothermal Sediment.</title>
        <authorList>
            <person name="Zhou Z."/>
            <person name="Liu Y."/>
            <person name="Xu W."/>
            <person name="Pan J."/>
            <person name="Luo Z.H."/>
            <person name="Li M."/>
        </authorList>
    </citation>
    <scope>NUCLEOTIDE SEQUENCE [LARGE SCALE GENOMIC DNA]</scope>
    <source>
        <strain evidence="2">SpSt-488</strain>
    </source>
</reference>